<feature type="compositionally biased region" description="Low complexity" evidence="4">
    <location>
        <begin position="560"/>
        <end position="572"/>
    </location>
</feature>
<evidence type="ECO:0000313" key="6">
    <source>
        <dbReference type="EMBL" id="MBA5221205.1"/>
    </source>
</evidence>
<dbReference type="InterPro" id="IPR014030">
    <property type="entry name" value="Ketoacyl_synth_N"/>
</dbReference>
<dbReference type="AlphaFoldDB" id="A0A7W2DQJ6"/>
<dbReference type="Pfam" id="PF00109">
    <property type="entry name" value="ketoacyl-synt"/>
    <property type="match status" value="2"/>
</dbReference>
<dbReference type="SUPFAM" id="SSF53901">
    <property type="entry name" value="Thiolase-like"/>
    <property type="match status" value="4"/>
</dbReference>
<evidence type="ECO:0000256" key="1">
    <source>
        <dbReference type="ARBA" id="ARBA00022679"/>
    </source>
</evidence>
<dbReference type="Proteomes" id="UP000587608">
    <property type="component" value="Unassembled WGS sequence"/>
</dbReference>
<comment type="similarity">
    <text evidence="3">Belongs to the thiolase-like superfamily. Beta-ketoacyl-ACP synthases family.</text>
</comment>
<feature type="region of interest" description="Disordered" evidence="4">
    <location>
        <begin position="504"/>
        <end position="530"/>
    </location>
</feature>
<organism evidence="6 7">
    <name type="scientific">Streptomyces griseoaurantiacus</name>
    <dbReference type="NCBI Taxonomy" id="68213"/>
    <lineage>
        <taxon>Bacteria</taxon>
        <taxon>Bacillati</taxon>
        <taxon>Actinomycetota</taxon>
        <taxon>Actinomycetes</taxon>
        <taxon>Kitasatosporales</taxon>
        <taxon>Streptomycetaceae</taxon>
        <taxon>Streptomyces</taxon>
        <taxon>Streptomyces aurantiacus group</taxon>
    </lineage>
</organism>
<dbReference type="InterPro" id="IPR050091">
    <property type="entry name" value="PKS_NRPS_Biosynth_Enz"/>
</dbReference>
<evidence type="ECO:0000256" key="4">
    <source>
        <dbReference type="SAM" id="MobiDB-lite"/>
    </source>
</evidence>
<keyword evidence="1 3" id="KW-0808">Transferase</keyword>
<dbReference type="CDD" id="cd00833">
    <property type="entry name" value="PKS"/>
    <property type="match status" value="1"/>
</dbReference>
<protein>
    <submittedName>
        <fullName evidence="6">Polyketide synthase</fullName>
    </submittedName>
</protein>
<evidence type="ECO:0000259" key="5">
    <source>
        <dbReference type="PROSITE" id="PS52004"/>
    </source>
</evidence>
<proteinExistence type="inferred from homology"/>
<feature type="region of interest" description="Disordered" evidence="4">
    <location>
        <begin position="553"/>
        <end position="584"/>
    </location>
</feature>
<feature type="compositionally biased region" description="Gly residues" evidence="4">
    <location>
        <begin position="146"/>
        <end position="162"/>
    </location>
</feature>
<dbReference type="GO" id="GO:0004312">
    <property type="term" value="F:fatty acid synthase activity"/>
    <property type="evidence" value="ECO:0007669"/>
    <property type="project" value="TreeGrafter"/>
</dbReference>
<gene>
    <name evidence="6" type="ORF">H1X69_07170</name>
</gene>
<dbReference type="RefSeq" id="WP_191852277.1">
    <property type="nucleotide sequence ID" value="NZ_JACERG010000004.1"/>
</dbReference>
<dbReference type="GO" id="GO:0006633">
    <property type="term" value="P:fatty acid biosynthetic process"/>
    <property type="evidence" value="ECO:0007669"/>
    <property type="project" value="TreeGrafter"/>
</dbReference>
<keyword evidence="2" id="KW-0511">Multifunctional enzyme</keyword>
<dbReference type="EMBL" id="JACERG010000004">
    <property type="protein sequence ID" value="MBA5221205.1"/>
    <property type="molecule type" value="Genomic_DNA"/>
</dbReference>
<accession>A0A7W2DQJ6</accession>
<feature type="compositionally biased region" description="Basic and acidic residues" evidence="4">
    <location>
        <begin position="132"/>
        <end position="142"/>
    </location>
</feature>
<feature type="domain" description="Ketosynthase family 3 (KS3)" evidence="5">
    <location>
        <begin position="131"/>
        <end position="551"/>
    </location>
</feature>
<dbReference type="SMART" id="SM00825">
    <property type="entry name" value="PKS_KS"/>
    <property type="match status" value="1"/>
</dbReference>
<dbReference type="Gene3D" id="3.40.47.10">
    <property type="match status" value="2"/>
</dbReference>
<feature type="compositionally biased region" description="Basic and acidic residues" evidence="4">
    <location>
        <begin position="84"/>
        <end position="95"/>
    </location>
</feature>
<dbReference type="PANTHER" id="PTHR43775:SF51">
    <property type="entry name" value="INACTIVE PHENOLPHTHIOCEROL SYNTHESIS POLYKETIDE SYNTHASE TYPE I PKS1-RELATED"/>
    <property type="match status" value="1"/>
</dbReference>
<dbReference type="InterPro" id="IPR014031">
    <property type="entry name" value="Ketoacyl_synth_C"/>
</dbReference>
<evidence type="ECO:0000313" key="7">
    <source>
        <dbReference type="Proteomes" id="UP000587608"/>
    </source>
</evidence>
<sequence>MRREENRPGDGPAGGPAEGGPAAPEAVAIVGIGALYPGARGPGQFWELIGREKPGNRGFPGPDRTARDSTAGDFSARASAVHEFAVREGAGRDAESSDLADSAEAERRSGARGAGTRNAASPSRNATGRASTRRESTGRESTDGGLPDGGSPGPGLPDGGSPGRAVPRRVFPEEIFPDRPGTLDDIPVDVARFGIPPAQAGAMARMQLLMLEAAHQCLSDAGHPERPLPAARTDVVTGTCFALDRQHANATRIEAGRYAREVERAAVAQGVDAATARAAAEELRARVARLTGASPHDRVGEMASTVPARIATAFRLHGRTLAVEAADATSFLALDHAVHNLRRGVSDAVLVVAGQQWESPVVTGGLRAKGRFAEGAWEASEPGATGTGEVPGRAGEGVGALLLKRLSTALRDGDRIYAEILDSRLRHDPRPGAFRPSRDAGLRRSLARESLRAAGADPASVTHVECVDSADRTGGGVRDRLGDTFANAGLAAVTGAALALHHRRNPAGAGQPSGEEPSGEEPSGEGGAAPRRAVVRGSSLTGTVCHLVLQEHRRNEETAARAPGAPRPAHAPRQGHTPRTPSSLPEPIAVVALAGRFAGAADAETFWKVTASGETRIGPVPETVLERDLYHAPGALSLTHSYTDQGGHVPVPEGPYGDARIVPVRRAAMDDTQRLALAVAAELFQGRGGHAARPAGGLAGRGIVAIGTNLGLTRERRAHARAVLRAWDGAVADLTALDGLSPERKAALRTALRDTWPPTDEPTSPAALDGCLAGGVAALLANEYRLDAVPLGVEAACASSLAALDVCVGALRQGTADFAVTGGVELACTTRDMVLCSALGLLSHSRNAPFDREADGFTPGDGCGLFLLKRYEDARADGDEILGLVRGIGASNDAKSLIAPDLEGQLLAMRRAFAEADFGPAAVDYLEAHGTGTKVGDRIEIAAAGRMYGSERRARPLRIGSAKSFFGHTFAAAGSAGLLRTLLAMRAGTLPPNANLRTLNPALGLDAVPAVVDTRPSPWTRQPGRPRRAAVSSFGTGGINYHVLVEEHLDGAS</sequence>
<dbReference type="Pfam" id="PF02801">
    <property type="entry name" value="Ketoacyl-synt_C"/>
    <property type="match status" value="1"/>
</dbReference>
<dbReference type="PROSITE" id="PS52004">
    <property type="entry name" value="KS3_2"/>
    <property type="match status" value="2"/>
</dbReference>
<name>A0A7W2DQJ6_9ACTN</name>
<evidence type="ECO:0000256" key="3">
    <source>
        <dbReference type="RuleBase" id="RU003694"/>
    </source>
</evidence>
<feature type="region of interest" description="Disordered" evidence="4">
    <location>
        <begin position="41"/>
        <end position="167"/>
    </location>
</feature>
<reference evidence="6 7" key="1">
    <citation type="submission" date="2020-07" db="EMBL/GenBank/DDBJ databases">
        <title>Differential regulation of undecylprodigiosin biosynthesis in the yeast-scavenging Streptomyces strain MBK6.</title>
        <authorList>
            <person name="Baral B."/>
            <person name="Siitonen V."/>
            <person name="Laughlin M."/>
            <person name="Yamada K."/>
            <person name="Ilomaeki M."/>
            <person name="Metsae-Ketelae M."/>
            <person name="Niemi J."/>
        </authorList>
    </citation>
    <scope>NUCLEOTIDE SEQUENCE [LARGE SCALE GENOMIC DNA]</scope>
    <source>
        <strain evidence="6 7">MBK6</strain>
    </source>
</reference>
<dbReference type="PANTHER" id="PTHR43775">
    <property type="entry name" value="FATTY ACID SYNTHASE"/>
    <property type="match status" value="1"/>
</dbReference>
<comment type="caution">
    <text evidence="6">The sequence shown here is derived from an EMBL/GenBank/DDBJ whole genome shotgun (WGS) entry which is preliminary data.</text>
</comment>
<dbReference type="InterPro" id="IPR020841">
    <property type="entry name" value="PKS_Beta-ketoAc_synthase_dom"/>
</dbReference>
<feature type="region of interest" description="Disordered" evidence="4">
    <location>
        <begin position="1"/>
        <end position="23"/>
    </location>
</feature>
<evidence type="ECO:0000256" key="2">
    <source>
        <dbReference type="ARBA" id="ARBA00023268"/>
    </source>
</evidence>
<feature type="domain" description="Ketosynthase family 3 (KS3)" evidence="5">
    <location>
        <begin position="585"/>
        <end position="1047"/>
    </location>
</feature>
<dbReference type="InterPro" id="IPR016039">
    <property type="entry name" value="Thiolase-like"/>
</dbReference>